<comment type="subunit">
    <text evidence="6">Homodimer.</text>
</comment>
<keyword evidence="6" id="KW-0324">Glycolysis</keyword>
<proteinExistence type="inferred from homology"/>
<dbReference type="Pfam" id="PF00365">
    <property type="entry name" value="PFK"/>
    <property type="match status" value="1"/>
</dbReference>
<evidence type="ECO:0000313" key="9">
    <source>
        <dbReference type="Proteomes" id="UP000824160"/>
    </source>
</evidence>
<comment type="subcellular location">
    <subcellularLocation>
        <location evidence="6">Cytoplasm</location>
    </subcellularLocation>
</comment>
<dbReference type="GO" id="GO:0005737">
    <property type="term" value="C:cytoplasm"/>
    <property type="evidence" value="ECO:0007669"/>
    <property type="project" value="UniProtKB-SubCell"/>
</dbReference>
<evidence type="ECO:0000313" key="8">
    <source>
        <dbReference type="EMBL" id="HIT94419.1"/>
    </source>
</evidence>
<dbReference type="NCBIfam" id="NF010675">
    <property type="entry name" value="PRK14072.1"/>
    <property type="match status" value="1"/>
</dbReference>
<evidence type="ECO:0000256" key="3">
    <source>
        <dbReference type="ARBA" id="ARBA00022723"/>
    </source>
</evidence>
<keyword evidence="4 6" id="KW-0418">Kinase</keyword>
<dbReference type="GO" id="GO:0047334">
    <property type="term" value="F:diphosphate-fructose-6-phosphate 1-phosphotransferase activity"/>
    <property type="evidence" value="ECO:0007669"/>
    <property type="project" value="UniProtKB-EC"/>
</dbReference>
<evidence type="ECO:0000256" key="2">
    <source>
        <dbReference type="ARBA" id="ARBA00022679"/>
    </source>
</evidence>
<reference evidence="8" key="1">
    <citation type="submission" date="2020-10" db="EMBL/GenBank/DDBJ databases">
        <authorList>
            <person name="Gilroy R."/>
        </authorList>
    </citation>
    <scope>NUCLEOTIDE SEQUENCE</scope>
    <source>
        <strain evidence="8">ChiBcec7-5410</strain>
    </source>
</reference>
<dbReference type="SUPFAM" id="SSF53784">
    <property type="entry name" value="Phosphofructokinase"/>
    <property type="match status" value="1"/>
</dbReference>
<dbReference type="GO" id="GO:0003872">
    <property type="term" value="F:6-phosphofructokinase activity"/>
    <property type="evidence" value="ECO:0007669"/>
    <property type="project" value="UniProtKB-UniRule"/>
</dbReference>
<dbReference type="HAMAP" id="MF_01978">
    <property type="entry name" value="Phosphofructokinase_II_B2"/>
    <property type="match status" value="1"/>
</dbReference>
<comment type="caution">
    <text evidence="6">Lacks conserved residue(s) required for the propagation of feature annotation.</text>
</comment>
<comment type="pathway">
    <text evidence="6">Carbohydrate degradation; glycolysis; D-glyceraldehyde 3-phosphate and glycerone phosphate from D-glucose: step 3/4.</text>
</comment>
<feature type="domain" description="Phosphofructokinase" evidence="7">
    <location>
        <begin position="4"/>
        <end position="304"/>
    </location>
</feature>
<dbReference type="Gene3D" id="3.40.50.460">
    <property type="entry name" value="Phosphofructokinase domain"/>
    <property type="match status" value="1"/>
</dbReference>
<keyword evidence="3 6" id="KW-0479">Metal-binding</keyword>
<dbReference type="InterPro" id="IPR022953">
    <property type="entry name" value="ATP_PFK"/>
</dbReference>
<name>A0A9D1KRM6_9FIRM</name>
<dbReference type="PANTHER" id="PTHR45770">
    <property type="entry name" value="ATP-DEPENDENT 6-PHOSPHOFRUCTOKINASE 1"/>
    <property type="match status" value="1"/>
</dbReference>
<dbReference type="GO" id="GO:0046872">
    <property type="term" value="F:metal ion binding"/>
    <property type="evidence" value="ECO:0007669"/>
    <property type="project" value="UniProtKB-KW"/>
</dbReference>
<keyword evidence="6" id="KW-0963">Cytoplasm</keyword>
<evidence type="ECO:0000256" key="1">
    <source>
        <dbReference type="ARBA" id="ARBA00001946"/>
    </source>
</evidence>
<comment type="function">
    <text evidence="6">Catalyzes the phosphorylation of D-fructose 6-phosphate, the first committing step of glycolysis. Uses inorganic phosphate (PPi) as phosphoryl donor instead of ATP like common ATP-dependent phosphofructokinases (ATP-PFKs), which renders the reaction reversible, and can thus function both in glycolysis and gluconeogenesis. Consistently, PPi-PFK can replace the enzymes of both the forward (ATP-PFK) and reverse (fructose-bisphosphatase (FBPase)) reactions.</text>
</comment>
<keyword evidence="2 6" id="KW-0808">Transferase</keyword>
<dbReference type="PRINTS" id="PR00476">
    <property type="entry name" value="PHFRCTKINASE"/>
</dbReference>
<dbReference type="Gene3D" id="3.40.50.450">
    <property type="match status" value="1"/>
</dbReference>
<feature type="binding site" evidence="6">
    <location>
        <position position="106"/>
    </location>
    <ligand>
        <name>Mg(2+)</name>
        <dbReference type="ChEBI" id="CHEBI:18420"/>
        <note>catalytic</note>
    </ligand>
</feature>
<dbReference type="PIRSF" id="PIRSF036483">
    <property type="entry name" value="PFK_XF0274"/>
    <property type="match status" value="1"/>
</dbReference>
<dbReference type="EC" id="2.7.1.90" evidence="6"/>
<evidence type="ECO:0000256" key="6">
    <source>
        <dbReference type="HAMAP-Rule" id="MF_01978"/>
    </source>
</evidence>
<dbReference type="AlphaFoldDB" id="A0A9D1KRM6"/>
<dbReference type="InterPro" id="IPR011404">
    <property type="entry name" value="PPi-PFK"/>
</dbReference>
<dbReference type="Proteomes" id="UP000824160">
    <property type="component" value="Unassembled WGS sequence"/>
</dbReference>
<comment type="caution">
    <text evidence="8">The sequence shown here is derived from an EMBL/GenBank/DDBJ whole genome shotgun (WGS) entry which is preliminary data.</text>
</comment>
<evidence type="ECO:0000259" key="7">
    <source>
        <dbReference type="Pfam" id="PF00365"/>
    </source>
</evidence>
<sequence>MKNLLIMHGGGPTAVINSSLYGAIREAKKHSDVQHIYAAIGGSGGLTREQLQDLREIPEAQLELLLSTPGSAIGTSRDRLREAEYQKMAEVIQKYNIDCILCNGGNGTMDTCGKLYQECTRQGMDVRVIGIPKTMDNDIAVTDHAPGYGSAARYIAVSTRELCMDVASMPIHVVILETSGRNAGWVAASSALAAGNGCSGPDLIYLPERAFSEEKFLQDVSELLTRKKGLVVVVSEGLCREDGQPVAEPSFTIGRDVYFGDVGGYLAGLVQKKLGYKARAEKPGLLGRASICCQSTVDRDEAIIAGEMACRAVLEGETGKMVAFRRVSDEPYRVEPFLVSIQEVMLTEKKVPNEFINSEGNHVTDAFIQWAAPLIGGTLPEMVSFRND</sequence>
<feature type="binding site" evidence="6">
    <location>
        <position position="11"/>
    </location>
    <ligand>
        <name>diphosphate</name>
        <dbReference type="ChEBI" id="CHEBI:33019"/>
    </ligand>
</feature>
<evidence type="ECO:0000256" key="5">
    <source>
        <dbReference type="ARBA" id="ARBA00022842"/>
    </source>
</evidence>
<dbReference type="InterPro" id="IPR050929">
    <property type="entry name" value="PFKA"/>
</dbReference>
<dbReference type="EMBL" id="DVLW01000119">
    <property type="protein sequence ID" value="HIT94419.1"/>
    <property type="molecule type" value="Genomic_DNA"/>
</dbReference>
<organism evidence="8 9">
    <name type="scientific">Candidatus Faecivivens stercoripullorum</name>
    <dbReference type="NCBI Taxonomy" id="2840805"/>
    <lineage>
        <taxon>Bacteria</taxon>
        <taxon>Bacillati</taxon>
        <taxon>Bacillota</taxon>
        <taxon>Clostridia</taxon>
        <taxon>Eubacteriales</taxon>
        <taxon>Oscillospiraceae</taxon>
        <taxon>Oscillospiraceae incertae sedis</taxon>
        <taxon>Candidatus Faecivivens</taxon>
    </lineage>
</organism>
<comment type="activity regulation">
    <text evidence="6">Non-allosteric.</text>
</comment>
<gene>
    <name evidence="6" type="primary">pfp</name>
    <name evidence="8" type="ORF">IAC43_04490</name>
</gene>
<reference evidence="8" key="2">
    <citation type="journal article" date="2021" name="PeerJ">
        <title>Extensive microbial diversity within the chicken gut microbiome revealed by metagenomics and culture.</title>
        <authorList>
            <person name="Gilroy R."/>
            <person name="Ravi A."/>
            <person name="Getino M."/>
            <person name="Pursley I."/>
            <person name="Horton D.L."/>
            <person name="Alikhan N.F."/>
            <person name="Baker D."/>
            <person name="Gharbi K."/>
            <person name="Hall N."/>
            <person name="Watson M."/>
            <person name="Adriaenssens E.M."/>
            <person name="Foster-Nyarko E."/>
            <person name="Jarju S."/>
            <person name="Secka A."/>
            <person name="Antonio M."/>
            <person name="Oren A."/>
            <person name="Chaudhuri R.R."/>
            <person name="La Ragione R."/>
            <person name="Hildebrand F."/>
            <person name="Pallen M.J."/>
        </authorList>
    </citation>
    <scope>NUCLEOTIDE SEQUENCE</scope>
    <source>
        <strain evidence="8">ChiBcec7-5410</strain>
    </source>
</reference>
<comment type="catalytic activity">
    <reaction evidence="6">
        <text>beta-D-fructose 6-phosphate + diphosphate = beta-D-fructose 1,6-bisphosphate + phosphate + H(+)</text>
        <dbReference type="Rhea" id="RHEA:13613"/>
        <dbReference type="ChEBI" id="CHEBI:15378"/>
        <dbReference type="ChEBI" id="CHEBI:32966"/>
        <dbReference type="ChEBI" id="CHEBI:33019"/>
        <dbReference type="ChEBI" id="CHEBI:43474"/>
        <dbReference type="ChEBI" id="CHEBI:57634"/>
        <dbReference type="EC" id="2.7.1.90"/>
    </reaction>
</comment>
<dbReference type="InterPro" id="IPR000023">
    <property type="entry name" value="Phosphofructokinase_dom"/>
</dbReference>
<protein>
    <recommendedName>
        <fullName evidence="6">Pyrophosphate--fructose 6-phosphate 1-phosphotransferase</fullName>
        <ecNumber evidence="6">2.7.1.90</ecNumber>
    </recommendedName>
    <alternativeName>
        <fullName evidence="6">6-phosphofructokinase, pyrophosphate dependent</fullName>
    </alternativeName>
    <alternativeName>
        <fullName evidence="6">PPi-dependent phosphofructokinase</fullName>
        <shortName evidence="6">PPi-PFK</shortName>
    </alternativeName>
    <alternativeName>
        <fullName evidence="6">Pyrophosphate-dependent 6-phosphofructose-1-kinase</fullName>
    </alternativeName>
</protein>
<dbReference type="InterPro" id="IPR035966">
    <property type="entry name" value="PKF_sf"/>
</dbReference>
<feature type="binding site" evidence="6">
    <location>
        <position position="236"/>
    </location>
    <ligand>
        <name>substrate</name>
    </ligand>
</feature>
<comment type="cofactor">
    <cofactor evidence="1 6">
        <name>Mg(2+)</name>
        <dbReference type="ChEBI" id="CHEBI:18420"/>
    </cofactor>
</comment>
<dbReference type="GO" id="GO:0006002">
    <property type="term" value="P:fructose 6-phosphate metabolic process"/>
    <property type="evidence" value="ECO:0007669"/>
    <property type="project" value="InterPro"/>
</dbReference>
<accession>A0A9D1KRM6</accession>
<feature type="binding site" evidence="6">
    <location>
        <begin position="134"/>
        <end position="136"/>
    </location>
    <ligand>
        <name>substrate</name>
    </ligand>
</feature>
<feature type="site" description="Important for catalytic activity; stabilizes the transition state when the phosphoryl donor is PPi" evidence="6">
    <location>
        <position position="133"/>
    </location>
</feature>
<feature type="active site" description="Proton acceptor" evidence="6">
    <location>
        <position position="136"/>
    </location>
</feature>
<keyword evidence="5 6" id="KW-0460">Magnesium</keyword>
<comment type="similarity">
    <text evidence="6">Belongs to the phosphofructokinase type A (PFKA) family. PPi-dependent PFK group II subfamily. Clade 'B2' sub-subfamily.</text>
</comment>
<evidence type="ECO:0000256" key="4">
    <source>
        <dbReference type="ARBA" id="ARBA00022777"/>
    </source>
</evidence>